<dbReference type="EMBL" id="AP028918">
    <property type="protein sequence ID" value="BES99365.1"/>
    <property type="molecule type" value="Genomic_DNA"/>
</dbReference>
<evidence type="ECO:0000313" key="3">
    <source>
        <dbReference type="Proteomes" id="UP001307889"/>
    </source>
</evidence>
<proteinExistence type="predicted"/>
<organism evidence="2 3">
    <name type="scientific">Nesidiocoris tenuis</name>
    <dbReference type="NCBI Taxonomy" id="355587"/>
    <lineage>
        <taxon>Eukaryota</taxon>
        <taxon>Metazoa</taxon>
        <taxon>Ecdysozoa</taxon>
        <taxon>Arthropoda</taxon>
        <taxon>Hexapoda</taxon>
        <taxon>Insecta</taxon>
        <taxon>Pterygota</taxon>
        <taxon>Neoptera</taxon>
        <taxon>Paraneoptera</taxon>
        <taxon>Hemiptera</taxon>
        <taxon>Heteroptera</taxon>
        <taxon>Panheteroptera</taxon>
        <taxon>Cimicomorpha</taxon>
        <taxon>Miridae</taxon>
        <taxon>Dicyphina</taxon>
        <taxon>Nesidiocoris</taxon>
    </lineage>
</organism>
<name>A0ABN7B4M9_9HEMI</name>
<feature type="region of interest" description="Disordered" evidence="1">
    <location>
        <begin position="37"/>
        <end position="99"/>
    </location>
</feature>
<evidence type="ECO:0000313" key="2">
    <source>
        <dbReference type="EMBL" id="BES99365.1"/>
    </source>
</evidence>
<accession>A0ABN7B4M9</accession>
<dbReference type="Proteomes" id="UP001307889">
    <property type="component" value="Chromosome 10"/>
</dbReference>
<sequence>MGRETSYGQRAPASRPRHDFALEKIVILSKFSPRAGKFHRESSTRKMQGVGRPASPFYPHRPSVHFLPFKSGLPTDEGDKARTGDTGAPGGRELYQRLL</sequence>
<evidence type="ECO:0000256" key="1">
    <source>
        <dbReference type="SAM" id="MobiDB-lite"/>
    </source>
</evidence>
<keyword evidence="3" id="KW-1185">Reference proteome</keyword>
<reference evidence="2 3" key="1">
    <citation type="submission" date="2023-09" db="EMBL/GenBank/DDBJ databases">
        <title>Nesidiocoris tenuis whole genome shotgun sequence.</title>
        <authorList>
            <person name="Shibata T."/>
            <person name="Shimoda M."/>
            <person name="Kobayashi T."/>
            <person name="Uehara T."/>
        </authorList>
    </citation>
    <scope>NUCLEOTIDE SEQUENCE [LARGE SCALE GENOMIC DNA]</scope>
    <source>
        <strain evidence="2 3">Japan</strain>
    </source>
</reference>
<gene>
    <name evidence="2" type="ORF">NTJ_12182</name>
</gene>
<protein>
    <submittedName>
        <fullName evidence="2">Uncharacterized protein</fullName>
    </submittedName>
</protein>